<accession>A0ABT1BUV3</accession>
<keyword evidence="2" id="KW-1185">Reference proteome</keyword>
<protein>
    <submittedName>
        <fullName evidence="1">DUF3823 domain-containing protein</fullName>
    </submittedName>
</protein>
<dbReference type="RefSeq" id="WP_252759926.1">
    <property type="nucleotide sequence ID" value="NZ_JAMXLY010000003.1"/>
</dbReference>
<dbReference type="PROSITE" id="PS51257">
    <property type="entry name" value="PROKAR_LIPOPROTEIN"/>
    <property type="match status" value="1"/>
</dbReference>
<sequence length="273" mass="30669">MNKNIIYTLFLSSLLFVSCDMFEMDNYDEPKETIKGAVVDDETGDSVLTDQGSEGIRVRMLQLDYGDNAQHNPDFYCMPNGTFQNTKEFKGRYNITVDGPFIPIIRENADGIPIADGSQNVELKGVTNVIFKVKPFLKVEFVGYPTVSNGVITAKVKVERRVSRSEFKSLIEPMGNYDDSYPDITDIQLFVSYSSTVGYRARDERWSNHIDYNGSSFDDLVGTPIKITSAKGVPIPSGRHVFIRAAARINYDTPKGSGTRRWNYSEPVEVIIP</sequence>
<evidence type="ECO:0000313" key="1">
    <source>
        <dbReference type="EMBL" id="MCO6024565.1"/>
    </source>
</evidence>
<dbReference type="Gene3D" id="2.60.40.1120">
    <property type="entry name" value="Carboxypeptidase-like, regulatory domain"/>
    <property type="match status" value="1"/>
</dbReference>
<organism evidence="1 2">
    <name type="scientific">Segatella cerevisiae</name>
    <dbReference type="NCBI Taxonomy" id="2053716"/>
    <lineage>
        <taxon>Bacteria</taxon>
        <taxon>Pseudomonadati</taxon>
        <taxon>Bacteroidota</taxon>
        <taxon>Bacteroidia</taxon>
        <taxon>Bacteroidales</taxon>
        <taxon>Prevotellaceae</taxon>
        <taxon>Segatella</taxon>
    </lineage>
</organism>
<proteinExistence type="predicted"/>
<dbReference type="Proteomes" id="UP001204015">
    <property type="component" value="Unassembled WGS sequence"/>
</dbReference>
<gene>
    <name evidence="1" type="ORF">NG821_01670</name>
</gene>
<evidence type="ECO:0000313" key="2">
    <source>
        <dbReference type="Proteomes" id="UP001204015"/>
    </source>
</evidence>
<dbReference type="Gene3D" id="2.60.40.2060">
    <property type="match status" value="1"/>
</dbReference>
<reference evidence="1 2" key="1">
    <citation type="submission" date="2022-06" db="EMBL/GenBank/DDBJ databases">
        <title>A taxonomic note on the genus Prevotella: Description of four novel genera and emended description of the genera Hallella and Xylanibacter.</title>
        <authorList>
            <person name="Hitch T.C.A."/>
        </authorList>
    </citation>
    <scope>NUCLEOTIDE SEQUENCE [LARGE SCALE GENOMIC DNA]</scope>
    <source>
        <strain evidence="1 2">DSM 100619</strain>
    </source>
</reference>
<name>A0ABT1BUV3_9BACT</name>
<comment type="caution">
    <text evidence="1">The sequence shown here is derived from an EMBL/GenBank/DDBJ whole genome shotgun (WGS) entry which is preliminary data.</text>
</comment>
<dbReference type="EMBL" id="JAMXLY010000003">
    <property type="protein sequence ID" value="MCO6024565.1"/>
    <property type="molecule type" value="Genomic_DNA"/>
</dbReference>